<dbReference type="EMBL" id="JABTTY010000001">
    <property type="protein sequence ID" value="MBE7525046.1"/>
    <property type="molecule type" value="Genomic_DNA"/>
</dbReference>
<dbReference type="Gene3D" id="2.40.50.140">
    <property type="entry name" value="Nucleic acid-binding proteins"/>
    <property type="match status" value="1"/>
</dbReference>
<evidence type="ECO:0000256" key="1">
    <source>
        <dbReference type="ARBA" id="ARBA00010254"/>
    </source>
</evidence>
<dbReference type="AlphaFoldDB" id="A0A928TTJ2"/>
<dbReference type="PANTHER" id="PTHR10744:SF1">
    <property type="entry name" value="SMALL RIBOSOMAL SUBUNIT PROTEIN US17M"/>
    <property type="match status" value="1"/>
</dbReference>
<evidence type="ECO:0000256" key="3">
    <source>
        <dbReference type="ARBA" id="ARBA00022884"/>
    </source>
</evidence>
<accession>A0A928TTJ2</accession>
<protein>
    <recommendedName>
        <fullName evidence="6">Small ribosomal subunit protein uS17</fullName>
    </recommendedName>
</protein>
<dbReference type="NCBIfam" id="NF004123">
    <property type="entry name" value="PRK05610.1"/>
    <property type="match status" value="1"/>
</dbReference>
<dbReference type="InterPro" id="IPR012340">
    <property type="entry name" value="NA-bd_OB-fold"/>
</dbReference>
<evidence type="ECO:0000256" key="6">
    <source>
        <dbReference type="HAMAP-Rule" id="MF_01345"/>
    </source>
</evidence>
<dbReference type="PRINTS" id="PR00973">
    <property type="entry name" value="RIBOSOMALS17"/>
</dbReference>
<name>A0A928TTJ2_UNCKA</name>
<reference evidence="7" key="1">
    <citation type="submission" date="2020-05" db="EMBL/GenBank/DDBJ databases">
        <title>High-Quality Genomes of Partial-Nitritation/Anammox System by Hierarchical Clustering Based Hybrid Assembly.</title>
        <authorList>
            <person name="Liu L."/>
            <person name="Wang Y."/>
            <person name="Che Y."/>
            <person name="Chen Y."/>
            <person name="Xia Y."/>
            <person name="Luo R."/>
            <person name="Cheng S.H."/>
            <person name="Zheng C."/>
            <person name="Zhang T."/>
        </authorList>
    </citation>
    <scope>NUCLEOTIDE SEQUENCE</scope>
    <source>
        <strain evidence="7">H1_PAT1</strain>
    </source>
</reference>
<keyword evidence="5 6" id="KW-0687">Ribonucleoprotein</keyword>
<evidence type="ECO:0000256" key="2">
    <source>
        <dbReference type="ARBA" id="ARBA00022730"/>
    </source>
</evidence>
<dbReference type="Pfam" id="PF00366">
    <property type="entry name" value="Ribosomal_S17"/>
    <property type="match status" value="1"/>
</dbReference>
<evidence type="ECO:0000256" key="5">
    <source>
        <dbReference type="ARBA" id="ARBA00023274"/>
    </source>
</evidence>
<gene>
    <name evidence="6 7" type="primary">rpsQ</name>
    <name evidence="7" type="ORF">HS096_01455</name>
</gene>
<comment type="caution">
    <text evidence="7">The sequence shown here is derived from an EMBL/GenBank/DDBJ whole genome shotgun (WGS) entry which is preliminary data.</text>
</comment>
<evidence type="ECO:0000256" key="4">
    <source>
        <dbReference type="ARBA" id="ARBA00022980"/>
    </source>
</evidence>
<dbReference type="HAMAP" id="MF_01345_B">
    <property type="entry name" value="Ribosomal_uS17_B"/>
    <property type="match status" value="1"/>
</dbReference>
<keyword evidence="3 6" id="KW-0694">RNA-binding</keyword>
<comment type="similarity">
    <text evidence="1 6">Belongs to the universal ribosomal protein uS17 family.</text>
</comment>
<keyword evidence="2 6" id="KW-0699">rRNA-binding</keyword>
<keyword evidence="4 6" id="KW-0689">Ribosomal protein</keyword>
<evidence type="ECO:0000313" key="7">
    <source>
        <dbReference type="EMBL" id="MBE7525046.1"/>
    </source>
</evidence>
<dbReference type="InterPro" id="IPR000266">
    <property type="entry name" value="Ribosomal_uS17"/>
</dbReference>
<organism evidence="7 8">
    <name type="scientific">candidate division WWE3 bacterium</name>
    <dbReference type="NCBI Taxonomy" id="2053526"/>
    <lineage>
        <taxon>Bacteria</taxon>
        <taxon>Katanobacteria</taxon>
    </lineage>
</organism>
<dbReference type="NCBIfam" id="TIGR03635">
    <property type="entry name" value="uS17_bact"/>
    <property type="match status" value="1"/>
</dbReference>
<dbReference type="GO" id="GO:0006412">
    <property type="term" value="P:translation"/>
    <property type="evidence" value="ECO:0007669"/>
    <property type="project" value="UniProtKB-UniRule"/>
</dbReference>
<dbReference type="InterPro" id="IPR019984">
    <property type="entry name" value="Ribosomal_uS17_bact/chlr"/>
</dbReference>
<dbReference type="Proteomes" id="UP000710385">
    <property type="component" value="Unassembled WGS sequence"/>
</dbReference>
<sequence>MKAQRRRLWGTVISTKMQKTAVVKVDRQVSHPKYQKKYTVSKRYHVHDPEAQGKVGDLVEFEECRPLSKTKCWRYVKTVKPAV</sequence>
<dbReference type="PANTHER" id="PTHR10744">
    <property type="entry name" value="40S RIBOSOMAL PROTEIN S11 FAMILY MEMBER"/>
    <property type="match status" value="1"/>
</dbReference>
<dbReference type="GO" id="GO:0022627">
    <property type="term" value="C:cytosolic small ribosomal subunit"/>
    <property type="evidence" value="ECO:0007669"/>
    <property type="project" value="UniProtKB-UniRule"/>
</dbReference>
<evidence type="ECO:0000313" key="8">
    <source>
        <dbReference type="Proteomes" id="UP000710385"/>
    </source>
</evidence>
<comment type="subunit">
    <text evidence="6">Part of the 30S ribosomal subunit.</text>
</comment>
<dbReference type="SUPFAM" id="SSF50249">
    <property type="entry name" value="Nucleic acid-binding proteins"/>
    <property type="match status" value="1"/>
</dbReference>
<dbReference type="GO" id="GO:0003735">
    <property type="term" value="F:structural constituent of ribosome"/>
    <property type="evidence" value="ECO:0007669"/>
    <property type="project" value="UniProtKB-UniRule"/>
</dbReference>
<dbReference type="GO" id="GO:0019843">
    <property type="term" value="F:rRNA binding"/>
    <property type="evidence" value="ECO:0007669"/>
    <property type="project" value="UniProtKB-UniRule"/>
</dbReference>
<comment type="function">
    <text evidence="6">One of the primary rRNA binding proteins, it binds specifically to the 5'-end of 16S ribosomal RNA.</text>
</comment>
<dbReference type="CDD" id="cd00364">
    <property type="entry name" value="Ribosomal_uS17"/>
    <property type="match status" value="1"/>
</dbReference>
<proteinExistence type="inferred from homology"/>